<dbReference type="InterPro" id="IPR028994">
    <property type="entry name" value="Integrin_alpha_N"/>
</dbReference>
<dbReference type="EMBL" id="OU963868">
    <property type="protein sequence ID" value="CAH0393226.1"/>
    <property type="molecule type" value="Genomic_DNA"/>
</dbReference>
<dbReference type="InterPro" id="IPR045232">
    <property type="entry name" value="FAM234"/>
</dbReference>
<dbReference type="KEGG" id="btab:109034060"/>
<comment type="subcellular location">
    <subcellularLocation>
        <location evidence="1">Membrane</location>
        <topology evidence="1">Single-pass membrane protein</topology>
    </subcellularLocation>
</comment>
<dbReference type="GO" id="GO:0016020">
    <property type="term" value="C:membrane"/>
    <property type="evidence" value="ECO:0007669"/>
    <property type="project" value="UniProtKB-SubCell"/>
</dbReference>
<gene>
    <name evidence="7" type="ORF">BEMITA_LOCUS11651</name>
</gene>
<evidence type="ECO:0000256" key="1">
    <source>
        <dbReference type="ARBA" id="ARBA00004167"/>
    </source>
</evidence>
<proteinExistence type="predicted"/>
<keyword evidence="2 6" id="KW-0812">Transmembrane</keyword>
<keyword evidence="3 6" id="KW-1133">Transmembrane helix</keyword>
<feature type="region of interest" description="Disordered" evidence="5">
    <location>
        <begin position="67"/>
        <end position="93"/>
    </location>
</feature>
<sequence>MSRATPGIDAKYKLIPQAYSDSELSEEEIQSIIQTHGFQIILKNRIRLDDTSSLDQENGTLKTNYQPLESMERSQNTRTSSTSTKTQPGGSPKNELYYVKPMSNLRKIAFISSIFICISTVIIFLWIVPCGIETCPAKLQLLSTTSWEKLLIDLEIKGAITIIEGSWDRDQNLLFMLRGSLWKKLHVPLRGDNFPPQGGGLVSLISSNGALAWPSYRRLNNPPTDIDCALIDTDNDGVNECIVTGKAFIAAVSPIKGETKWRYPSLSTLYQSKDIDFEFPVILPDLNGDKVPELATISCDNQSSTTDNHNKYQLLIISGSDGSVKLIENKDCVEMSNLGFDLSQITLLYVCKLNSNDEKTATLNLSDVFKSTNAININRSSYTLKQHERIIFHKNYTVGEHTLTVENHGTPPFDCFVNITVMDSKGKVFWRHFSELSTVMIPVTIQFKNSVSGFLLKVWEWLPSSQVEETSKDHFAVRKVRENVILIVFNGTGNLHVVSASQSDITQLCYAKQCQPDHQLQGQSMLLSDLNQDGLQELVSYQVTFVNLKEGESSMGFLKKSLDSDWQLQSKVQVIHLEAELPKLYENRSNQLTSK</sequence>
<evidence type="ECO:0000313" key="8">
    <source>
        <dbReference type="Proteomes" id="UP001152759"/>
    </source>
</evidence>
<dbReference type="PANTHER" id="PTHR21419:SF29">
    <property type="entry name" value="LD24894P"/>
    <property type="match status" value="1"/>
</dbReference>
<dbReference type="Proteomes" id="UP001152759">
    <property type="component" value="Chromosome 7"/>
</dbReference>
<reference evidence="7" key="1">
    <citation type="submission" date="2021-12" db="EMBL/GenBank/DDBJ databases">
        <authorList>
            <person name="King R."/>
        </authorList>
    </citation>
    <scope>NUCLEOTIDE SEQUENCE</scope>
</reference>
<name>A0A9P0ALH0_BEMTA</name>
<evidence type="ECO:0000256" key="6">
    <source>
        <dbReference type="SAM" id="Phobius"/>
    </source>
</evidence>
<dbReference type="AlphaFoldDB" id="A0A9P0ALH0"/>
<evidence type="ECO:0000313" key="7">
    <source>
        <dbReference type="EMBL" id="CAH0393226.1"/>
    </source>
</evidence>
<dbReference type="PANTHER" id="PTHR21419">
    <property type="match status" value="1"/>
</dbReference>
<feature type="transmembrane region" description="Helical" evidence="6">
    <location>
        <begin position="108"/>
        <end position="128"/>
    </location>
</feature>
<evidence type="ECO:0000256" key="4">
    <source>
        <dbReference type="ARBA" id="ARBA00023136"/>
    </source>
</evidence>
<keyword evidence="4 6" id="KW-0472">Membrane</keyword>
<dbReference type="SUPFAM" id="SSF69318">
    <property type="entry name" value="Integrin alpha N-terminal domain"/>
    <property type="match status" value="1"/>
</dbReference>
<evidence type="ECO:0000256" key="3">
    <source>
        <dbReference type="ARBA" id="ARBA00022989"/>
    </source>
</evidence>
<accession>A0A9P0ALH0</accession>
<organism evidence="7 8">
    <name type="scientific">Bemisia tabaci</name>
    <name type="common">Sweetpotato whitefly</name>
    <name type="synonym">Aleurodes tabaci</name>
    <dbReference type="NCBI Taxonomy" id="7038"/>
    <lineage>
        <taxon>Eukaryota</taxon>
        <taxon>Metazoa</taxon>
        <taxon>Ecdysozoa</taxon>
        <taxon>Arthropoda</taxon>
        <taxon>Hexapoda</taxon>
        <taxon>Insecta</taxon>
        <taxon>Pterygota</taxon>
        <taxon>Neoptera</taxon>
        <taxon>Paraneoptera</taxon>
        <taxon>Hemiptera</taxon>
        <taxon>Sternorrhyncha</taxon>
        <taxon>Aleyrodoidea</taxon>
        <taxon>Aleyrodidae</taxon>
        <taxon>Aleyrodinae</taxon>
        <taxon>Bemisia</taxon>
    </lineage>
</organism>
<dbReference type="OrthoDB" id="6364780at2759"/>
<evidence type="ECO:0000256" key="2">
    <source>
        <dbReference type="ARBA" id="ARBA00022692"/>
    </source>
</evidence>
<feature type="compositionally biased region" description="Low complexity" evidence="5">
    <location>
        <begin position="73"/>
        <end position="87"/>
    </location>
</feature>
<keyword evidence="8" id="KW-1185">Reference proteome</keyword>
<protein>
    <submittedName>
        <fullName evidence="7">Uncharacterized protein</fullName>
    </submittedName>
</protein>
<evidence type="ECO:0000256" key="5">
    <source>
        <dbReference type="SAM" id="MobiDB-lite"/>
    </source>
</evidence>